<dbReference type="GO" id="GO:0005524">
    <property type="term" value="F:ATP binding"/>
    <property type="evidence" value="ECO:0007669"/>
    <property type="project" value="UniProtKB-KW"/>
</dbReference>
<dbReference type="STRING" id="109376.A0A0D3CMS8"/>
<dbReference type="SUPFAM" id="SSF52172">
    <property type="entry name" value="CheY-like"/>
    <property type="match status" value="1"/>
</dbReference>
<keyword evidence="1" id="KW-0597">Phosphoprotein</keyword>
<dbReference type="InterPro" id="IPR001789">
    <property type="entry name" value="Sig_transdc_resp-reg_receiver"/>
</dbReference>
<evidence type="ECO:0000313" key="3">
    <source>
        <dbReference type="EnsemblPlants" id="Bo5g148080.1"/>
    </source>
</evidence>
<dbReference type="GO" id="GO:0051740">
    <property type="term" value="F:ethylene binding"/>
    <property type="evidence" value="ECO:0007669"/>
    <property type="project" value="TreeGrafter"/>
</dbReference>
<dbReference type="FunFam" id="3.40.50.2300:FF:000240">
    <property type="entry name" value="Ethylene receptor"/>
    <property type="match status" value="1"/>
</dbReference>
<dbReference type="Proteomes" id="UP000032141">
    <property type="component" value="Chromosome C5"/>
</dbReference>
<sequence length="160" mass="18067">MQLVLRFQTRPSVRRLMLAGKAPGLQHPNSNSILRGLIITLAYDDVNRTVTKRLLEKIGCEVTAVSSGFECLSALSNVEMPYRVVILDLQMPEMDGFEVAMKIRKFYGYHWPLIIALTASTEDHVRERCLQIGVNGMIQKPVLLHVMDSELRRALQSASE</sequence>
<dbReference type="SMART" id="SM00448">
    <property type="entry name" value="REC"/>
    <property type="match status" value="1"/>
</dbReference>
<evidence type="ECO:0000313" key="4">
    <source>
        <dbReference type="Proteomes" id="UP000032141"/>
    </source>
</evidence>
<dbReference type="EnsemblPlants" id="Bo5g148080.1">
    <property type="protein sequence ID" value="Bo5g148080.1"/>
    <property type="gene ID" value="Bo5g148080"/>
</dbReference>
<name>A0A0D3CMS8_BRAOL</name>
<protein>
    <recommendedName>
        <fullName evidence="2">Response regulatory domain-containing protein</fullName>
    </recommendedName>
</protein>
<dbReference type="Pfam" id="PF00072">
    <property type="entry name" value="Response_reg"/>
    <property type="match status" value="1"/>
</dbReference>
<evidence type="ECO:0000256" key="1">
    <source>
        <dbReference type="PROSITE-ProRule" id="PRU00169"/>
    </source>
</evidence>
<dbReference type="Gramene" id="Bo5g148080.1">
    <property type="protein sequence ID" value="Bo5g148080.1"/>
    <property type="gene ID" value="Bo5g148080"/>
</dbReference>
<dbReference type="OMA" id="GLQHPNS"/>
<dbReference type="PANTHER" id="PTHR24423">
    <property type="entry name" value="TWO-COMPONENT SENSOR HISTIDINE KINASE"/>
    <property type="match status" value="1"/>
</dbReference>
<dbReference type="InterPro" id="IPR011006">
    <property type="entry name" value="CheY-like_superfamily"/>
</dbReference>
<dbReference type="Gene3D" id="3.40.50.2300">
    <property type="match status" value="1"/>
</dbReference>
<keyword evidence="4" id="KW-1185">Reference proteome</keyword>
<evidence type="ECO:0000259" key="2">
    <source>
        <dbReference type="PROSITE" id="PS50110"/>
    </source>
</evidence>
<feature type="modified residue" description="4-aspartylphosphate" evidence="1">
    <location>
        <position position="88"/>
    </location>
</feature>
<dbReference type="PROSITE" id="PS50110">
    <property type="entry name" value="RESPONSE_REGULATORY"/>
    <property type="match status" value="1"/>
</dbReference>
<dbReference type="HOGENOM" id="CLU_000445_69_12_1"/>
<dbReference type="PANTHER" id="PTHR24423:SF629">
    <property type="entry name" value="PROTEIN EIN4"/>
    <property type="match status" value="1"/>
</dbReference>
<feature type="domain" description="Response regulatory" evidence="2">
    <location>
        <begin position="37"/>
        <end position="155"/>
    </location>
</feature>
<dbReference type="GO" id="GO:0016301">
    <property type="term" value="F:kinase activity"/>
    <property type="evidence" value="ECO:0007669"/>
    <property type="project" value="UniProtKB-KW"/>
</dbReference>
<organism evidence="3 4">
    <name type="scientific">Brassica oleracea var. oleracea</name>
    <dbReference type="NCBI Taxonomy" id="109376"/>
    <lineage>
        <taxon>Eukaryota</taxon>
        <taxon>Viridiplantae</taxon>
        <taxon>Streptophyta</taxon>
        <taxon>Embryophyta</taxon>
        <taxon>Tracheophyta</taxon>
        <taxon>Spermatophyta</taxon>
        <taxon>Magnoliopsida</taxon>
        <taxon>eudicotyledons</taxon>
        <taxon>Gunneridae</taxon>
        <taxon>Pentapetalae</taxon>
        <taxon>rosids</taxon>
        <taxon>malvids</taxon>
        <taxon>Brassicales</taxon>
        <taxon>Brassicaceae</taxon>
        <taxon>Brassiceae</taxon>
        <taxon>Brassica</taxon>
    </lineage>
</organism>
<dbReference type="GO" id="GO:0038199">
    <property type="term" value="F:ethylene receptor activity"/>
    <property type="evidence" value="ECO:0007669"/>
    <property type="project" value="TreeGrafter"/>
</dbReference>
<dbReference type="AlphaFoldDB" id="A0A0D3CMS8"/>
<proteinExistence type="predicted"/>
<dbReference type="GO" id="GO:0005783">
    <property type="term" value="C:endoplasmic reticulum"/>
    <property type="evidence" value="ECO:0007669"/>
    <property type="project" value="TreeGrafter"/>
</dbReference>
<dbReference type="GO" id="GO:0046872">
    <property type="term" value="F:metal ion binding"/>
    <property type="evidence" value="ECO:0007669"/>
    <property type="project" value="UniProtKB-KW"/>
</dbReference>
<dbReference type="eggNOG" id="KOG0519">
    <property type="taxonomic scope" value="Eukaryota"/>
</dbReference>
<reference evidence="3 4" key="1">
    <citation type="journal article" date="2014" name="Genome Biol.">
        <title>Transcriptome and methylome profiling reveals relics of genome dominance in the mesopolyploid Brassica oleracea.</title>
        <authorList>
            <person name="Parkin I.A."/>
            <person name="Koh C."/>
            <person name="Tang H."/>
            <person name="Robinson S.J."/>
            <person name="Kagale S."/>
            <person name="Clarke W.E."/>
            <person name="Town C.D."/>
            <person name="Nixon J."/>
            <person name="Krishnakumar V."/>
            <person name="Bidwell S.L."/>
            <person name="Denoeud F."/>
            <person name="Belcram H."/>
            <person name="Links M.G."/>
            <person name="Just J."/>
            <person name="Clarke C."/>
            <person name="Bender T."/>
            <person name="Huebert T."/>
            <person name="Mason A.S."/>
            <person name="Pires J.C."/>
            <person name="Barker G."/>
            <person name="Moore J."/>
            <person name="Walley P.G."/>
            <person name="Manoli S."/>
            <person name="Batley J."/>
            <person name="Edwards D."/>
            <person name="Nelson M.N."/>
            <person name="Wang X."/>
            <person name="Paterson A.H."/>
            <person name="King G."/>
            <person name="Bancroft I."/>
            <person name="Chalhoub B."/>
            <person name="Sharpe A.G."/>
        </authorList>
    </citation>
    <scope>NUCLEOTIDE SEQUENCE</scope>
    <source>
        <strain evidence="3 4">cv. TO1000</strain>
    </source>
</reference>
<accession>A0A0D3CMS8</accession>
<dbReference type="CDD" id="cd19933">
    <property type="entry name" value="REC_ETR-like"/>
    <property type="match status" value="1"/>
</dbReference>
<reference evidence="3" key="2">
    <citation type="submission" date="2015-03" db="UniProtKB">
        <authorList>
            <consortium name="EnsemblPlants"/>
        </authorList>
    </citation>
    <scope>IDENTIFICATION</scope>
</reference>